<name>A0A498ITG1_MALDO</name>
<organism evidence="1 2">
    <name type="scientific">Malus domestica</name>
    <name type="common">Apple</name>
    <name type="synonym">Pyrus malus</name>
    <dbReference type="NCBI Taxonomy" id="3750"/>
    <lineage>
        <taxon>Eukaryota</taxon>
        <taxon>Viridiplantae</taxon>
        <taxon>Streptophyta</taxon>
        <taxon>Embryophyta</taxon>
        <taxon>Tracheophyta</taxon>
        <taxon>Spermatophyta</taxon>
        <taxon>Magnoliopsida</taxon>
        <taxon>eudicotyledons</taxon>
        <taxon>Gunneridae</taxon>
        <taxon>Pentapetalae</taxon>
        <taxon>rosids</taxon>
        <taxon>fabids</taxon>
        <taxon>Rosales</taxon>
        <taxon>Rosaceae</taxon>
        <taxon>Amygdaloideae</taxon>
        <taxon>Maleae</taxon>
        <taxon>Malus</taxon>
    </lineage>
</organism>
<dbReference type="Pfam" id="PF12023">
    <property type="entry name" value="DUF3511"/>
    <property type="match status" value="1"/>
</dbReference>
<sequence length="137" mass="15747">MHPLPLIDTTQSPPLISSLTLGAFDMEKSKSFPHYTSAYSGEFDFRERSNSYNFNGPTQKGSGFATSTDPELQRKKRVASYNVFTMEGKVKTSLRNSFKWIKNSWFRLSWLWKSPAKIEDEKKNEKKKVVSLSAKLQ</sequence>
<dbReference type="PANTHER" id="PTHR33193:SF7">
    <property type="entry name" value="OS06G0686600 PROTEIN"/>
    <property type="match status" value="1"/>
</dbReference>
<dbReference type="EMBL" id="RDQH01000336">
    <property type="protein sequence ID" value="RXH85474.1"/>
    <property type="molecule type" value="Genomic_DNA"/>
</dbReference>
<reference evidence="1 2" key="1">
    <citation type="submission" date="2018-10" db="EMBL/GenBank/DDBJ databases">
        <title>A high-quality apple genome assembly.</title>
        <authorList>
            <person name="Hu J."/>
        </authorList>
    </citation>
    <scope>NUCLEOTIDE SEQUENCE [LARGE SCALE GENOMIC DNA]</scope>
    <source>
        <strain evidence="2">cv. HFTH1</strain>
        <tissue evidence="1">Young leaf</tissue>
    </source>
</reference>
<dbReference type="Proteomes" id="UP000290289">
    <property type="component" value="Chromosome 10"/>
</dbReference>
<gene>
    <name evidence="1" type="ORF">DVH24_009295</name>
</gene>
<dbReference type="PANTHER" id="PTHR33193">
    <property type="entry name" value="DOMAIN PROTEIN, PUTATIVE (DUF3511)-RELATED"/>
    <property type="match status" value="1"/>
</dbReference>
<dbReference type="InterPro" id="IPR021899">
    <property type="entry name" value="DUF3511"/>
</dbReference>
<evidence type="ECO:0000313" key="1">
    <source>
        <dbReference type="EMBL" id="RXH85474.1"/>
    </source>
</evidence>
<accession>A0A498ITG1</accession>
<comment type="caution">
    <text evidence="1">The sequence shown here is derived from an EMBL/GenBank/DDBJ whole genome shotgun (WGS) entry which is preliminary data.</text>
</comment>
<protein>
    <submittedName>
        <fullName evidence="1">Uncharacterized protein</fullName>
    </submittedName>
</protein>
<evidence type="ECO:0000313" key="2">
    <source>
        <dbReference type="Proteomes" id="UP000290289"/>
    </source>
</evidence>
<keyword evidence="2" id="KW-1185">Reference proteome</keyword>
<proteinExistence type="predicted"/>
<dbReference type="AlphaFoldDB" id="A0A498ITG1"/>